<dbReference type="EMBL" id="AP023355">
    <property type="protein sequence ID" value="BCJ34160.1"/>
    <property type="molecule type" value="Genomic_DNA"/>
</dbReference>
<gene>
    <name evidence="4" type="ORF">Athai_16630</name>
</gene>
<dbReference type="Proteomes" id="UP000611640">
    <property type="component" value="Chromosome"/>
</dbReference>
<name>A0A7R7DMA8_9ACTN</name>
<dbReference type="AlphaFoldDB" id="A0A7R7DMA8"/>
<feature type="transmembrane region" description="Helical" evidence="2">
    <location>
        <begin position="81"/>
        <end position="103"/>
    </location>
</feature>
<accession>A0A7R7DMA8</accession>
<keyword evidence="2" id="KW-1133">Transmembrane helix</keyword>
<dbReference type="Pfam" id="PF13490">
    <property type="entry name" value="zf-HC2"/>
    <property type="match status" value="1"/>
</dbReference>
<proteinExistence type="predicted"/>
<evidence type="ECO:0000313" key="5">
    <source>
        <dbReference type="Proteomes" id="UP000611640"/>
    </source>
</evidence>
<keyword evidence="2" id="KW-0472">Membrane</keyword>
<keyword evidence="5" id="KW-1185">Reference proteome</keyword>
<feature type="domain" description="Putative zinc-finger" evidence="3">
    <location>
        <begin position="3"/>
        <end position="37"/>
    </location>
</feature>
<keyword evidence="2" id="KW-0812">Transmembrane</keyword>
<feature type="region of interest" description="Disordered" evidence="1">
    <location>
        <begin position="197"/>
        <end position="247"/>
    </location>
</feature>
<protein>
    <submittedName>
        <fullName evidence="4">Membrane protein</fullName>
    </submittedName>
</protein>
<evidence type="ECO:0000313" key="4">
    <source>
        <dbReference type="EMBL" id="BCJ34160.1"/>
    </source>
</evidence>
<feature type="transmembrane region" description="Helical" evidence="2">
    <location>
        <begin position="146"/>
        <end position="167"/>
    </location>
</feature>
<evidence type="ECO:0000256" key="2">
    <source>
        <dbReference type="SAM" id="Phobius"/>
    </source>
</evidence>
<evidence type="ECO:0000256" key="1">
    <source>
        <dbReference type="SAM" id="MobiDB-lite"/>
    </source>
</evidence>
<organism evidence="4 5">
    <name type="scientific">Actinocatenispora thailandica</name>
    <dbReference type="NCBI Taxonomy" id="227318"/>
    <lineage>
        <taxon>Bacteria</taxon>
        <taxon>Bacillati</taxon>
        <taxon>Actinomycetota</taxon>
        <taxon>Actinomycetes</taxon>
        <taxon>Micromonosporales</taxon>
        <taxon>Micromonosporaceae</taxon>
        <taxon>Actinocatenispora</taxon>
    </lineage>
</organism>
<dbReference type="RefSeq" id="WP_203960919.1">
    <property type="nucleotide sequence ID" value="NZ_AP023355.1"/>
</dbReference>
<reference evidence="4 5" key="1">
    <citation type="submission" date="2020-08" db="EMBL/GenBank/DDBJ databases">
        <title>Whole genome shotgun sequence of Actinocatenispora thailandica NBRC 105041.</title>
        <authorList>
            <person name="Komaki H."/>
            <person name="Tamura T."/>
        </authorList>
    </citation>
    <scope>NUCLEOTIDE SEQUENCE [LARGE SCALE GENOMIC DNA]</scope>
    <source>
        <strain evidence="4 5">NBRC 105041</strain>
    </source>
</reference>
<dbReference type="KEGG" id="atl:Athai_16630"/>
<sequence length="247" mass="25760">MECDQCREALSARLDGEPEPGSAVQTDHHLAGCPGCREWQRRAGALTRRLRLRPVPELPAVRVELTAPVPTAGGGAGPWRIALAVVAVGQLALAVAQILGWHAGMLMSTPGPHDMGAHLFDESTAWNLALAVAMACVAWRAGTATGLILVVGGFLVALTVFCVRDLAAGEVTAARLAEHGLLVVGFSLMLTVRRKSAQPGGPAETALDGAGMPEAEPRPAAPADTEPDSGGPPRTRWLHPVDRHQAA</sequence>
<evidence type="ECO:0000259" key="3">
    <source>
        <dbReference type="Pfam" id="PF13490"/>
    </source>
</evidence>
<dbReference type="InterPro" id="IPR027383">
    <property type="entry name" value="Znf_put"/>
</dbReference>